<protein>
    <submittedName>
        <fullName evidence="1">Uncharacterized protein</fullName>
    </submittedName>
</protein>
<reference evidence="1" key="1">
    <citation type="submission" date="2022-07" db="EMBL/GenBank/DDBJ databases">
        <title>Genome Sequence of Phlebia brevispora.</title>
        <authorList>
            <person name="Buettner E."/>
        </authorList>
    </citation>
    <scope>NUCLEOTIDE SEQUENCE</scope>
    <source>
        <strain evidence="1">MPL23</strain>
    </source>
</reference>
<dbReference type="Proteomes" id="UP001148662">
    <property type="component" value="Unassembled WGS sequence"/>
</dbReference>
<organism evidence="1 2">
    <name type="scientific">Phlebia brevispora</name>
    <dbReference type="NCBI Taxonomy" id="194682"/>
    <lineage>
        <taxon>Eukaryota</taxon>
        <taxon>Fungi</taxon>
        <taxon>Dikarya</taxon>
        <taxon>Basidiomycota</taxon>
        <taxon>Agaricomycotina</taxon>
        <taxon>Agaricomycetes</taxon>
        <taxon>Polyporales</taxon>
        <taxon>Meruliaceae</taxon>
        <taxon>Phlebia</taxon>
    </lineage>
</organism>
<evidence type="ECO:0000313" key="2">
    <source>
        <dbReference type="Proteomes" id="UP001148662"/>
    </source>
</evidence>
<comment type="caution">
    <text evidence="1">The sequence shown here is derived from an EMBL/GenBank/DDBJ whole genome shotgun (WGS) entry which is preliminary data.</text>
</comment>
<accession>A0ACC1TAP3</accession>
<proteinExistence type="predicted"/>
<sequence>MSAEYEWDLDSELTELTDEEEEYKPKKAAPSKAAKLKEANKEYKIGVVMRPPRTTSYSADWVFTQMNERLIELEPSYQRDIVWPETKQIGLVDSLLRNYYIPPIIFAVRTSAEGHERRICIDGKQRLTSIRRFMDGEIYHKDGNKRYWYKQTSKGSRKAMLPDQYCQAFRNKQIVCVEFDELNEDQEREIFQRVQLGVPLTPAERMQAICGPWPDLVREVQDTILGDDGFGENFEWDRTRGREFQCLSSVIYLIVNSSNSKAGFPGTPQLEKMLQKATPVPPSTRDCILQTFRIYEMLARDPALSICFQTPRVSPLEFIMTGALIFMRRGSLSLTQLSSAITLMRADVRSKHNDVRQNNKTSKTMWSFIKKVKSQQLESDGQGDIPAATFLKQQPLPKAPKRKRSEDVEDPRKPVRRRVEDEDEEPRKPVKSPIEDEDEDEEPRKPAKRNTGSLDTQKARRSNIKSTPTKASSSSGIRAKKPPILATSSASSGRSGTHSGRGGAKELTESPPNRKRVLSTNSARVKAEGSSRRARATSSRGASSPIDSAATLSAISSGPTDRLAAIRAAKAKVANALSSKVTESFQSSAVNPAKTSTLGLPQQPLACGEGGRRSSSIHHNSDMSLSSSQNVDLDHADGGTMRLTPPISAPGSSSTGRRPSACATEQIIGASSGPLKQIAKTPVVGTEITDQIPDPAPAYPTPPPNGDPPPSAADAQNASTSTVEYFTLPTGPRAPSLSMSSDQSNVLNRQATLSPTLPQKPLLGDSSRGPPRSKTILAVPISSSSSPRSPITLPRTQSQPGRCPTTDI</sequence>
<dbReference type="EMBL" id="JANHOG010000205">
    <property type="protein sequence ID" value="KAJ3556857.1"/>
    <property type="molecule type" value="Genomic_DNA"/>
</dbReference>
<keyword evidence="2" id="KW-1185">Reference proteome</keyword>
<gene>
    <name evidence="1" type="ORF">NM688_g1792</name>
</gene>
<name>A0ACC1TAP3_9APHY</name>
<evidence type="ECO:0000313" key="1">
    <source>
        <dbReference type="EMBL" id="KAJ3556857.1"/>
    </source>
</evidence>